<accession>A0A5C0UI32</accession>
<gene>
    <name evidence="1" type="ORF">FZC36_01155</name>
</gene>
<dbReference type="RefSeq" id="WP_148972165.1">
    <property type="nucleotide sequence ID" value="NZ_CP043314.1"/>
</dbReference>
<keyword evidence="2" id="KW-1185">Reference proteome</keyword>
<name>A0A5C0UI32_9PROT</name>
<organism evidence="1 2">
    <name type="scientific">Candidatus Nesciobacter abundans</name>
    <dbReference type="NCBI Taxonomy" id="2601668"/>
    <lineage>
        <taxon>Bacteria</taxon>
        <taxon>Pseudomonadati</taxon>
        <taxon>Pseudomonadota</taxon>
        <taxon>Alphaproteobacteria</taxon>
        <taxon>Holosporales</taxon>
        <taxon>Holosporaceae</taxon>
        <taxon>Candidatus Nesciobacter</taxon>
    </lineage>
</organism>
<dbReference type="AlphaFoldDB" id="A0A5C0UI32"/>
<reference evidence="1 2" key="1">
    <citation type="submission" date="2019-08" db="EMBL/GenBank/DDBJ databases">
        <title>Highly reduced genomes of protist endosymbionts show evolutionary convergence.</title>
        <authorList>
            <person name="George E."/>
            <person name="Husnik F."/>
            <person name="Tashyreva D."/>
            <person name="Prokopchuk G."/>
            <person name="Horak A."/>
            <person name="Kwong W.K."/>
            <person name="Lukes J."/>
            <person name="Keeling P.J."/>
        </authorList>
    </citation>
    <scope>NUCLEOTIDE SEQUENCE [LARGE SCALE GENOMIC DNA]</scope>
    <source>
        <strain evidence="1">1604HC</strain>
    </source>
</reference>
<dbReference type="KEGG" id="nabu:FZC36_01155"/>
<evidence type="ECO:0000313" key="2">
    <source>
        <dbReference type="Proteomes" id="UP000324924"/>
    </source>
</evidence>
<dbReference type="Proteomes" id="UP000324924">
    <property type="component" value="Chromosome"/>
</dbReference>
<evidence type="ECO:0000313" key="1">
    <source>
        <dbReference type="EMBL" id="QEK39042.1"/>
    </source>
</evidence>
<sequence length="194" mass="22662">MDSNFDNISEEFSKIWDFVLYQKKNFNDMEKKLSGLFAKIGSVVDQKMDKTNENVDSGNERDTGVNLIVRESSLSQGMKKDFEEEDDYYIEKQSDEIVIYSKSENSKCSINLDRLYGEAFNMKFDENKPKSFTGHRDKIEIKKLVSESELESLRRSLESGGVENKEESACVYIFDGKAYFYYKEEKELSYESFE</sequence>
<protein>
    <submittedName>
        <fullName evidence="1">Uncharacterized protein</fullName>
    </submittedName>
</protein>
<proteinExistence type="predicted"/>
<dbReference type="EMBL" id="CP043314">
    <property type="protein sequence ID" value="QEK39042.1"/>
    <property type="molecule type" value="Genomic_DNA"/>
</dbReference>